<keyword evidence="7 8" id="KW-0472">Membrane</keyword>
<feature type="domain" description="Cation efflux protein cytoplasmic" evidence="10">
    <location>
        <begin position="229"/>
        <end position="301"/>
    </location>
</feature>
<evidence type="ECO:0000256" key="3">
    <source>
        <dbReference type="ARBA" id="ARBA00022448"/>
    </source>
</evidence>
<dbReference type="Gene3D" id="1.20.1510.10">
    <property type="entry name" value="Cation efflux protein transmembrane domain"/>
    <property type="match status" value="1"/>
</dbReference>
<evidence type="ECO:0000259" key="10">
    <source>
        <dbReference type="Pfam" id="PF16916"/>
    </source>
</evidence>
<feature type="transmembrane region" description="Helical" evidence="8">
    <location>
        <begin position="100"/>
        <end position="120"/>
    </location>
</feature>
<keyword evidence="3" id="KW-0813">Transport</keyword>
<dbReference type="FunFam" id="1.20.1510.10:FF:000006">
    <property type="entry name" value="Divalent cation efflux transporter"/>
    <property type="match status" value="1"/>
</dbReference>
<dbReference type="InterPro" id="IPR058533">
    <property type="entry name" value="Cation_efflux_TM"/>
</dbReference>
<dbReference type="SUPFAM" id="SSF160240">
    <property type="entry name" value="Cation efflux protein cytoplasmic domain-like"/>
    <property type="match status" value="1"/>
</dbReference>
<evidence type="ECO:0000256" key="8">
    <source>
        <dbReference type="SAM" id="Phobius"/>
    </source>
</evidence>
<dbReference type="Proteomes" id="UP000002878">
    <property type="component" value="Chromosome"/>
</dbReference>
<dbReference type="NCBIfam" id="TIGR01297">
    <property type="entry name" value="CDF"/>
    <property type="match status" value="1"/>
</dbReference>
<evidence type="ECO:0000256" key="7">
    <source>
        <dbReference type="ARBA" id="ARBA00023136"/>
    </source>
</evidence>
<evidence type="ECO:0000259" key="9">
    <source>
        <dbReference type="Pfam" id="PF01545"/>
    </source>
</evidence>
<dbReference type="PATRIC" id="fig|1126211.3.peg.618"/>
<dbReference type="InterPro" id="IPR027469">
    <property type="entry name" value="Cation_efflux_TMD_sf"/>
</dbReference>
<dbReference type="KEGG" id="bqy:MUS_0639"/>
<dbReference type="SUPFAM" id="SSF161111">
    <property type="entry name" value="Cation efflux protein transmembrane domain-like"/>
    <property type="match status" value="1"/>
</dbReference>
<evidence type="ECO:0000256" key="2">
    <source>
        <dbReference type="ARBA" id="ARBA00008114"/>
    </source>
</evidence>
<name>I2C234_BACAY</name>
<dbReference type="InterPro" id="IPR036837">
    <property type="entry name" value="Cation_efflux_CTD_sf"/>
</dbReference>
<dbReference type="GO" id="GO:0016787">
    <property type="term" value="F:hydrolase activity"/>
    <property type="evidence" value="ECO:0007669"/>
    <property type="project" value="UniProtKB-KW"/>
</dbReference>
<proteinExistence type="inferred from homology"/>
<evidence type="ECO:0000256" key="6">
    <source>
        <dbReference type="ARBA" id="ARBA00022989"/>
    </source>
</evidence>
<evidence type="ECO:0000313" key="11">
    <source>
        <dbReference type="EMBL" id="AFJ60708.1"/>
    </source>
</evidence>
<dbReference type="GO" id="GO:0008324">
    <property type="term" value="F:monoatomic cation transmembrane transporter activity"/>
    <property type="evidence" value="ECO:0007669"/>
    <property type="project" value="InterPro"/>
</dbReference>
<dbReference type="InterPro" id="IPR027470">
    <property type="entry name" value="Cation_efflux_CTD"/>
</dbReference>
<gene>
    <name evidence="11" type="primary">yeaB</name>
    <name evidence="11" type="ORF">MUS_0639</name>
</gene>
<dbReference type="GO" id="GO:0005886">
    <property type="term" value="C:plasma membrane"/>
    <property type="evidence" value="ECO:0007669"/>
    <property type="project" value="UniProtKB-SubCell"/>
</dbReference>
<evidence type="ECO:0000313" key="12">
    <source>
        <dbReference type="Proteomes" id="UP000002878"/>
    </source>
</evidence>
<dbReference type="EMBL" id="CP003332">
    <property type="protein sequence ID" value="AFJ60708.1"/>
    <property type="molecule type" value="Genomic_DNA"/>
</dbReference>
<reference evidence="11 12" key="1">
    <citation type="journal article" date="2012" name="J. Biotechnol.">
        <title>Genome sequence of the plant growth promoting strain Bacillus amyloliquefaciens subsp. plantarum B9601-Y2 and expression of mersacidin and other secondary metabolites.</title>
        <authorList>
            <person name="He P."/>
            <person name="Hao K."/>
            <person name="Blom J."/>
            <person name="Ruckert C."/>
            <person name="Vater J."/>
            <person name="Mao Z."/>
            <person name="Wu Y."/>
            <person name="Hou M."/>
            <person name="He P."/>
            <person name="He Y."/>
            <person name="Borriss R."/>
        </authorList>
    </citation>
    <scope>NUCLEOTIDE SEQUENCE [LARGE SCALE GENOMIC DNA]</scope>
    <source>
        <strain evidence="11">Y2</strain>
    </source>
</reference>
<dbReference type="FunFam" id="3.30.70.1350:FF:000006">
    <property type="entry name" value="Cation transporter"/>
    <property type="match status" value="1"/>
</dbReference>
<dbReference type="Pfam" id="PF01545">
    <property type="entry name" value="Cation_efflux"/>
    <property type="match status" value="1"/>
</dbReference>
<keyword evidence="4" id="KW-1003">Cell membrane</keyword>
<dbReference type="InterPro" id="IPR002524">
    <property type="entry name" value="Cation_efflux"/>
</dbReference>
<dbReference type="AlphaFoldDB" id="I2C234"/>
<sequence>MYDNEGKIEREGGFSVERYHELKKGETGAIVSIGAYAALSAVKLVIGYLFHSEALQADGLNNTTDIVASAAVFIGLRISQKPPDEDHPYGHFRAETVASLIASIIMMLVGMQVLFSAAQSIFSVKEETPDMIAAWTAAGSAVVMLMVYRYTKGLAKKVNSQALSAAAADNKSDALVSIGTFIGIFASQFHLAWVDTVTAFIIGLIICKTAWDIFKESSHSLTDGFDVKHISDYKKTIEQIAGVSRLKDIKARYLGSSVHIDVVIEVPSDLNIKESHEIANEVERKMKEEHAIDHSHVHMEPLQLK</sequence>
<feature type="domain" description="Cation efflux protein transmembrane" evidence="9">
    <location>
        <begin position="30"/>
        <end position="221"/>
    </location>
</feature>
<keyword evidence="11" id="KW-0378">Hydrolase</keyword>
<dbReference type="HOGENOM" id="CLU_013430_3_5_9"/>
<keyword evidence="5 8" id="KW-0812">Transmembrane</keyword>
<keyword evidence="6 8" id="KW-1133">Transmembrane helix</keyword>
<feature type="transmembrane region" description="Helical" evidence="8">
    <location>
        <begin position="28"/>
        <end position="50"/>
    </location>
</feature>
<dbReference type="Pfam" id="PF16916">
    <property type="entry name" value="ZT_dimer"/>
    <property type="match status" value="1"/>
</dbReference>
<evidence type="ECO:0000256" key="1">
    <source>
        <dbReference type="ARBA" id="ARBA00004651"/>
    </source>
</evidence>
<comment type="subcellular location">
    <subcellularLocation>
        <location evidence="1">Cell membrane</location>
        <topology evidence="1">Multi-pass membrane protein</topology>
    </subcellularLocation>
</comment>
<organism evidence="11 12">
    <name type="scientific">Bacillus amyloliquefaciens (strain Y2)</name>
    <name type="common">Bacillus amyloliquefaciens subsp. plantarum (strain B9601-Y2)</name>
    <dbReference type="NCBI Taxonomy" id="1155777"/>
    <lineage>
        <taxon>Bacteria</taxon>
        <taxon>Bacillati</taxon>
        <taxon>Bacillota</taxon>
        <taxon>Bacilli</taxon>
        <taxon>Bacillales</taxon>
        <taxon>Bacillaceae</taxon>
        <taxon>Bacillus</taxon>
        <taxon>Bacillus amyloliquefaciens group</taxon>
    </lineage>
</organism>
<dbReference type="EC" id="3.6.1.-" evidence="11"/>
<dbReference type="InterPro" id="IPR050291">
    <property type="entry name" value="CDF_Transporter"/>
</dbReference>
<protein>
    <submittedName>
        <fullName evidence="11">Cation efflux system protein (Zinc/cadmium/cobalt)</fullName>
        <ecNumber evidence="11">3.6.1.-</ecNumber>
    </submittedName>
</protein>
<dbReference type="Gene3D" id="3.30.70.1350">
    <property type="entry name" value="Cation efflux protein, cytoplasmic domain"/>
    <property type="match status" value="1"/>
</dbReference>
<accession>I2C234</accession>
<feature type="transmembrane region" description="Helical" evidence="8">
    <location>
        <begin position="132"/>
        <end position="151"/>
    </location>
</feature>
<dbReference type="PANTHER" id="PTHR43840">
    <property type="entry name" value="MITOCHONDRIAL METAL TRANSPORTER 1-RELATED"/>
    <property type="match status" value="1"/>
</dbReference>
<comment type="similarity">
    <text evidence="2">Belongs to the cation diffusion facilitator (CDF) transporter (TC 2.A.4) family.</text>
</comment>
<dbReference type="PANTHER" id="PTHR43840:SF50">
    <property type="entry name" value="MANGANESE EFFLUX SYSTEM PROTEIN MNES"/>
    <property type="match status" value="1"/>
</dbReference>
<evidence type="ECO:0000256" key="5">
    <source>
        <dbReference type="ARBA" id="ARBA00022692"/>
    </source>
</evidence>
<evidence type="ECO:0000256" key="4">
    <source>
        <dbReference type="ARBA" id="ARBA00022475"/>
    </source>
</evidence>